<dbReference type="PANTHER" id="PTHR43425">
    <property type="entry name" value="OXYGEN-INSENSITIVE NADPH NITROREDUCTASE"/>
    <property type="match status" value="1"/>
</dbReference>
<gene>
    <name evidence="7" type="primary">nfsA</name>
    <name evidence="7" type="ORF">ACFOUV_10770</name>
</gene>
<evidence type="ECO:0000256" key="2">
    <source>
        <dbReference type="ARBA" id="ARBA00022630"/>
    </source>
</evidence>
<dbReference type="NCBIfam" id="NF008033">
    <property type="entry name" value="PRK10765.1"/>
    <property type="match status" value="1"/>
</dbReference>
<dbReference type="PANTHER" id="PTHR43425:SF3">
    <property type="entry name" value="NADPH-DEPENDENT OXIDOREDUCTASE"/>
    <property type="match status" value="1"/>
</dbReference>
<dbReference type="InterPro" id="IPR000415">
    <property type="entry name" value="Nitroreductase-like"/>
</dbReference>
<protein>
    <submittedName>
        <fullName evidence="7">Oxygen-insensitive NADPH nitroreductase</fullName>
    </submittedName>
</protein>
<evidence type="ECO:0000313" key="8">
    <source>
        <dbReference type="Proteomes" id="UP001595772"/>
    </source>
</evidence>
<keyword evidence="3 5" id="KW-0288">FMN</keyword>
<name>A0ABV8GWI3_9BACI</name>
<proteinExistence type="inferred from homology"/>
<evidence type="ECO:0000256" key="3">
    <source>
        <dbReference type="ARBA" id="ARBA00022643"/>
    </source>
</evidence>
<evidence type="ECO:0000256" key="1">
    <source>
        <dbReference type="ARBA" id="ARBA00008366"/>
    </source>
</evidence>
<dbReference type="SUPFAM" id="SSF55469">
    <property type="entry name" value="FMN-dependent nitroreductase-like"/>
    <property type="match status" value="1"/>
</dbReference>
<accession>A0ABV8GWI3</accession>
<organism evidence="7 8">
    <name type="scientific">Oceanobacillus longus</name>
    <dbReference type="NCBI Taxonomy" id="930120"/>
    <lineage>
        <taxon>Bacteria</taxon>
        <taxon>Bacillati</taxon>
        <taxon>Bacillota</taxon>
        <taxon>Bacilli</taxon>
        <taxon>Bacillales</taxon>
        <taxon>Bacillaceae</taxon>
        <taxon>Oceanobacillus</taxon>
    </lineage>
</organism>
<dbReference type="RefSeq" id="WP_379496776.1">
    <property type="nucleotide sequence ID" value="NZ_JBHSAO010000008.1"/>
</dbReference>
<keyword evidence="8" id="KW-1185">Reference proteome</keyword>
<sequence>MNQVIHTLLNHRSIRKFTDRKLSQEQIHTIVKSAQQASTSSNVMAYSIIGVTDQNLKNELYKVSGHTHVKNNAHMLLFCGDLHRINRLANTEDNQQTIDNNLESTEQLIVATIDAALAAQNAAIAAESMGLGICYIGSLRNDIKRVNELLELPGHVIPLFGLVIGYPDHNPEIKPRLPIDSIYHENKYKPFAEQEQFIEAYDNEMRSYYGNRSSNTKLDTWTDQMIRKFSTPTRMDVTPFVKSKNLNKR</sequence>
<comment type="caution">
    <text evidence="7">The sequence shown here is derived from an EMBL/GenBank/DDBJ whole genome shotgun (WGS) entry which is preliminary data.</text>
</comment>
<feature type="domain" description="Nitroreductase" evidence="6">
    <location>
        <begin position="10"/>
        <end position="166"/>
    </location>
</feature>
<dbReference type="Gene3D" id="3.40.109.10">
    <property type="entry name" value="NADH Oxidase"/>
    <property type="match status" value="1"/>
</dbReference>
<dbReference type="Pfam" id="PF00881">
    <property type="entry name" value="Nitroreductase"/>
    <property type="match status" value="1"/>
</dbReference>
<keyword evidence="5" id="KW-0521">NADP</keyword>
<dbReference type="EMBL" id="JBHSAO010000008">
    <property type="protein sequence ID" value="MFC4024275.1"/>
    <property type="molecule type" value="Genomic_DNA"/>
</dbReference>
<dbReference type="InterPro" id="IPR029479">
    <property type="entry name" value="Nitroreductase"/>
</dbReference>
<reference evidence="8" key="1">
    <citation type="journal article" date="2019" name="Int. J. Syst. Evol. Microbiol.">
        <title>The Global Catalogue of Microorganisms (GCM) 10K type strain sequencing project: providing services to taxonomists for standard genome sequencing and annotation.</title>
        <authorList>
            <consortium name="The Broad Institute Genomics Platform"/>
            <consortium name="The Broad Institute Genome Sequencing Center for Infectious Disease"/>
            <person name="Wu L."/>
            <person name="Ma J."/>
        </authorList>
    </citation>
    <scope>NUCLEOTIDE SEQUENCE [LARGE SCALE GENOMIC DNA]</scope>
    <source>
        <strain evidence="8">IBRC-M 10703</strain>
    </source>
</reference>
<dbReference type="Proteomes" id="UP001595772">
    <property type="component" value="Unassembled WGS sequence"/>
</dbReference>
<evidence type="ECO:0000256" key="4">
    <source>
        <dbReference type="ARBA" id="ARBA00023002"/>
    </source>
</evidence>
<keyword evidence="2 5" id="KW-0285">Flavoprotein</keyword>
<evidence type="ECO:0000313" key="7">
    <source>
        <dbReference type="EMBL" id="MFC4024275.1"/>
    </source>
</evidence>
<dbReference type="InterPro" id="IPR016446">
    <property type="entry name" value="Flavin_OxRdtase_Frp"/>
</dbReference>
<evidence type="ECO:0000256" key="5">
    <source>
        <dbReference type="PIRNR" id="PIRNR005426"/>
    </source>
</evidence>
<evidence type="ECO:0000259" key="6">
    <source>
        <dbReference type="Pfam" id="PF00881"/>
    </source>
</evidence>
<dbReference type="PIRSF" id="PIRSF005426">
    <property type="entry name" value="Frp"/>
    <property type="match status" value="1"/>
</dbReference>
<keyword evidence="4 5" id="KW-0560">Oxidoreductase</keyword>
<comment type="similarity">
    <text evidence="1 5">Belongs to the flavin oxidoreductase frp family.</text>
</comment>
<dbReference type="CDD" id="cd02146">
    <property type="entry name" value="NfsA-like"/>
    <property type="match status" value="1"/>
</dbReference>